<name>A0A1U7DBM7_9RHOB</name>
<dbReference type="KEGG" id="tpro:Ga0080559_TMP4737"/>
<dbReference type="AlphaFoldDB" id="A0A1U7DBM7"/>
<dbReference type="EMBL" id="CP014796">
    <property type="protein sequence ID" value="APX25533.1"/>
    <property type="molecule type" value="Genomic_DNA"/>
</dbReference>
<evidence type="ECO:0000313" key="1">
    <source>
        <dbReference type="EMBL" id="APX25533.1"/>
    </source>
</evidence>
<accession>A0A1U7DBM7</accession>
<keyword evidence="2" id="KW-1185">Reference proteome</keyword>
<proteinExistence type="predicted"/>
<reference evidence="1 2" key="1">
    <citation type="submission" date="2016-03" db="EMBL/GenBank/DDBJ databases">
        <title>Deep-sea bacteria in the southern Pacific.</title>
        <authorList>
            <person name="Tang K."/>
        </authorList>
    </citation>
    <scope>NUCLEOTIDE SEQUENCE [LARGE SCALE GENOMIC DNA]</scope>
    <source>
        <strain evidence="1 2">JLT2016</strain>
    </source>
</reference>
<protein>
    <submittedName>
        <fullName evidence="1">Uncharacterized protein</fullName>
    </submittedName>
</protein>
<dbReference type="STRING" id="1229727.Ga0080559_TMP4737"/>
<organism evidence="1 2">
    <name type="scientific">Salipiger profundus</name>
    <dbReference type="NCBI Taxonomy" id="1229727"/>
    <lineage>
        <taxon>Bacteria</taxon>
        <taxon>Pseudomonadati</taxon>
        <taxon>Pseudomonadota</taxon>
        <taxon>Alphaproteobacteria</taxon>
        <taxon>Rhodobacterales</taxon>
        <taxon>Roseobacteraceae</taxon>
        <taxon>Salipiger</taxon>
    </lineage>
</organism>
<sequence>MWQLTEFRAPPGRPPAHPQVAGVHMALFRAGAILHPSEENGSGRNDDLSGVAFSPDIANPVVLPRKWKSDVYERKLRERSNAAQKNKDKIFMFLREINSFRDPLRSNYGKLAANSPCFASLMKSRHGQDPPGARDRPS</sequence>
<evidence type="ECO:0000313" key="2">
    <source>
        <dbReference type="Proteomes" id="UP000186559"/>
    </source>
</evidence>
<dbReference type="Proteomes" id="UP000186559">
    <property type="component" value="Chromosome"/>
</dbReference>
<gene>
    <name evidence="1" type="ORF">Ga0080559_TMP4737</name>
</gene>